<dbReference type="GO" id="GO:0005332">
    <property type="term" value="F:gamma-aminobutyric acid:sodium:chloride symporter activity"/>
    <property type="evidence" value="ECO:0007669"/>
    <property type="project" value="TreeGrafter"/>
</dbReference>
<feature type="transmembrane region" description="Helical" evidence="10">
    <location>
        <begin position="481"/>
        <end position="501"/>
    </location>
</feature>
<evidence type="ECO:0000313" key="12">
    <source>
        <dbReference type="Proteomes" id="UP001152747"/>
    </source>
</evidence>
<protein>
    <submittedName>
        <fullName evidence="11">Uncharacterized protein</fullName>
    </submittedName>
</protein>
<evidence type="ECO:0000256" key="2">
    <source>
        <dbReference type="ARBA" id="ARBA00022448"/>
    </source>
</evidence>
<feature type="disulfide bond" evidence="8">
    <location>
        <begin position="224"/>
        <end position="232"/>
    </location>
</feature>
<dbReference type="InterPro" id="IPR000175">
    <property type="entry name" value="Na/ntran_symport"/>
</dbReference>
<evidence type="ECO:0000256" key="10">
    <source>
        <dbReference type="SAM" id="Phobius"/>
    </source>
</evidence>
<dbReference type="EMBL" id="CANHGI010000004">
    <property type="protein sequence ID" value="CAI5447730.1"/>
    <property type="molecule type" value="Genomic_DNA"/>
</dbReference>
<keyword evidence="2" id="KW-0813">Transport</keyword>
<comment type="subcellular location">
    <subcellularLocation>
        <location evidence="1">Membrane</location>
        <topology evidence="1">Multi-pass membrane protein</topology>
    </subcellularLocation>
</comment>
<organism evidence="11 12">
    <name type="scientific">Caenorhabditis angaria</name>
    <dbReference type="NCBI Taxonomy" id="860376"/>
    <lineage>
        <taxon>Eukaryota</taxon>
        <taxon>Metazoa</taxon>
        <taxon>Ecdysozoa</taxon>
        <taxon>Nematoda</taxon>
        <taxon>Chromadorea</taxon>
        <taxon>Rhabditida</taxon>
        <taxon>Rhabditina</taxon>
        <taxon>Rhabditomorpha</taxon>
        <taxon>Rhabditoidea</taxon>
        <taxon>Rhabditidae</taxon>
        <taxon>Peloderinae</taxon>
        <taxon>Caenorhabditis</taxon>
    </lineage>
</organism>
<dbReference type="PROSITE" id="PS01023">
    <property type="entry name" value="PTR2_2"/>
    <property type="match status" value="1"/>
</dbReference>
<keyword evidence="3 10" id="KW-0812">Transmembrane</keyword>
<feature type="transmembrane region" description="Helical" evidence="10">
    <location>
        <begin position="611"/>
        <end position="630"/>
    </location>
</feature>
<gene>
    <name evidence="11" type="ORF">CAMP_LOCUS10367</name>
</gene>
<comment type="caution">
    <text evidence="11">The sequence shown here is derived from an EMBL/GenBank/DDBJ whole genome shotgun (WGS) entry which is preliminary data.</text>
</comment>
<reference evidence="11" key="1">
    <citation type="submission" date="2022-11" db="EMBL/GenBank/DDBJ databases">
        <authorList>
            <person name="Kikuchi T."/>
        </authorList>
    </citation>
    <scope>NUCLEOTIDE SEQUENCE</scope>
    <source>
        <strain evidence="11">PS1010</strain>
    </source>
</reference>
<dbReference type="PANTHER" id="PTHR11616">
    <property type="entry name" value="SODIUM/CHLORIDE DEPENDENT TRANSPORTER"/>
    <property type="match status" value="1"/>
</dbReference>
<keyword evidence="12" id="KW-1185">Reference proteome</keyword>
<dbReference type="GO" id="GO:0046872">
    <property type="term" value="F:metal ion binding"/>
    <property type="evidence" value="ECO:0007669"/>
    <property type="project" value="UniProtKB-KW"/>
</dbReference>
<keyword evidence="5 10" id="KW-1133">Transmembrane helix</keyword>
<dbReference type="GO" id="GO:0006857">
    <property type="term" value="P:oligopeptide transport"/>
    <property type="evidence" value="ECO:0007669"/>
    <property type="project" value="InterPro"/>
</dbReference>
<evidence type="ECO:0000256" key="8">
    <source>
        <dbReference type="PIRSR" id="PIRSR600175-2"/>
    </source>
</evidence>
<dbReference type="GO" id="GO:0043005">
    <property type="term" value="C:neuron projection"/>
    <property type="evidence" value="ECO:0007669"/>
    <property type="project" value="TreeGrafter"/>
</dbReference>
<feature type="transmembrane region" description="Helical" evidence="10">
    <location>
        <begin position="522"/>
        <end position="539"/>
    </location>
</feature>
<keyword evidence="8" id="KW-1015">Disulfide bond</keyword>
<dbReference type="AlphaFoldDB" id="A0A9P1N177"/>
<feature type="binding site" evidence="7">
    <location>
        <position position="117"/>
    </location>
    <ligand>
        <name>Na(+)</name>
        <dbReference type="ChEBI" id="CHEBI:29101"/>
        <label>1</label>
    </ligand>
</feature>
<dbReference type="Pfam" id="PF00209">
    <property type="entry name" value="SNF"/>
    <property type="match status" value="1"/>
</dbReference>
<evidence type="ECO:0000313" key="11">
    <source>
        <dbReference type="EMBL" id="CAI5447730.1"/>
    </source>
</evidence>
<name>A0A9P1N177_9PELO</name>
<dbReference type="InterPro" id="IPR018456">
    <property type="entry name" value="PTR2_symporter_CS"/>
</dbReference>
<feature type="transmembrane region" description="Helical" evidence="10">
    <location>
        <begin position="324"/>
        <end position="344"/>
    </location>
</feature>
<evidence type="ECO:0000256" key="3">
    <source>
        <dbReference type="ARBA" id="ARBA00022692"/>
    </source>
</evidence>
<accession>A0A9P1N177</accession>
<dbReference type="OrthoDB" id="5791184at2759"/>
<dbReference type="PANTHER" id="PTHR11616:SF166">
    <property type="entry name" value="SODIUM-AND CHLORIDE-DEPENDENT GLYCINE TRANSPORTER 2"/>
    <property type="match status" value="1"/>
</dbReference>
<feature type="transmembrane region" description="Helical" evidence="10">
    <location>
        <begin position="300"/>
        <end position="318"/>
    </location>
</feature>
<evidence type="ECO:0000256" key="1">
    <source>
        <dbReference type="ARBA" id="ARBA00004141"/>
    </source>
</evidence>
<keyword evidence="7" id="KW-0479">Metal-binding</keyword>
<feature type="region of interest" description="Disordered" evidence="9">
    <location>
        <begin position="39"/>
        <end position="58"/>
    </location>
</feature>
<dbReference type="PROSITE" id="PS50267">
    <property type="entry name" value="NA_NEUROTRAN_SYMP_3"/>
    <property type="match status" value="1"/>
</dbReference>
<feature type="transmembrane region" description="Helical" evidence="10">
    <location>
        <begin position="642"/>
        <end position="665"/>
    </location>
</feature>
<evidence type="ECO:0000256" key="9">
    <source>
        <dbReference type="SAM" id="MobiDB-lite"/>
    </source>
</evidence>
<keyword evidence="6 10" id="KW-0472">Membrane</keyword>
<keyword evidence="7" id="KW-0915">Sodium</keyword>
<dbReference type="SUPFAM" id="SSF161070">
    <property type="entry name" value="SNF-like"/>
    <property type="match status" value="1"/>
</dbReference>
<proteinExistence type="predicted"/>
<evidence type="ECO:0000256" key="7">
    <source>
        <dbReference type="PIRSR" id="PIRSR600175-1"/>
    </source>
</evidence>
<evidence type="ECO:0000256" key="4">
    <source>
        <dbReference type="ARBA" id="ARBA00022847"/>
    </source>
</evidence>
<keyword evidence="4" id="KW-0769">Symport</keyword>
<dbReference type="InterPro" id="IPR037272">
    <property type="entry name" value="SNS_sf"/>
</dbReference>
<evidence type="ECO:0000256" key="6">
    <source>
        <dbReference type="ARBA" id="ARBA00023136"/>
    </source>
</evidence>
<dbReference type="GO" id="GO:0005886">
    <property type="term" value="C:plasma membrane"/>
    <property type="evidence" value="ECO:0007669"/>
    <property type="project" value="TreeGrafter"/>
</dbReference>
<feature type="transmembrane region" description="Helical" evidence="10">
    <location>
        <begin position="409"/>
        <end position="438"/>
    </location>
</feature>
<feature type="transmembrane region" description="Helical" evidence="10">
    <location>
        <begin position="559"/>
        <end position="581"/>
    </location>
</feature>
<dbReference type="Proteomes" id="UP001152747">
    <property type="component" value="Unassembled WGS sequence"/>
</dbReference>
<feature type="transmembrane region" description="Helical" evidence="10">
    <location>
        <begin position="139"/>
        <end position="156"/>
    </location>
</feature>
<feature type="transmembrane region" description="Helical" evidence="10">
    <location>
        <begin position="110"/>
        <end position="133"/>
    </location>
</feature>
<evidence type="ECO:0000256" key="5">
    <source>
        <dbReference type="ARBA" id="ARBA00022989"/>
    </source>
</evidence>
<sequence length="700" mass="80621">MINEFLGTRKLERKEDLTETEIFKKKEIALDISFGYDRKKNGEDSTESTDHSSTINNKYHIDEENYENDFEEAISPVLNKEPDPLRMQLEDLEQQLTAQNTQRIPYRRQLCLMISSASLIAGTIDFAVCFFHHGGVYFLIPYFICLIFLAIPAAIFEISMGQFVSTPIFGIFHKMAPILGGIPYLILFQRFITLLSVAIQPKFYLYTVRLLLTLITDVDQWSSCKDYPQILCYEVLNDCKLNEFFDGSKCVKDDDSDKVIRFLSPYALMDLAKVRYLQHTGFTASTLFNIAKSLDISDNLTALIVFYSITGYLFYLGYRSYAKFSMFLVLLPFFGLIPVVFICLKDVSDYPVQIIMNILYDANNFGKMIESMTWLHAFRVACTSMELSTGHLATLGSKLQFRHNFFKDVCFMAVFASFYRILFTMCIIPIFLFIRFFIFPASDMRYAANEEEMKYNMLEALFKGLPVITKPGMRGKVLNSLFALFFLTINLGSITYQLITFEVIMSYAYRIFPRLLYVTEKYARLAIFGAITALSLVIMSEQFHEALHAKVEFRRETTASWFFAGYFIVLFAEFVGVQAIYGNRRIFVNCMTMLHSHRSSFAIFMWMKKPIIYAWGALPFISAILIIHYTTSLFTNISAESLLNVLIVGFPLLYVIRISLTTVFYGKKFALIGMSYRYGPRNANNAREAAADEKAFILQD</sequence>
<feature type="binding site" evidence="7">
    <location>
        <position position="384"/>
    </location>
    <ligand>
        <name>Na(+)</name>
        <dbReference type="ChEBI" id="CHEBI:29101"/>
        <label>1</label>
    </ligand>
</feature>